<dbReference type="EMBL" id="CP006696">
    <property type="protein sequence ID" value="AIC11126.1"/>
    <property type="molecule type" value="Genomic_DNA"/>
</dbReference>
<dbReference type="AlphaFoldDB" id="A0A060HCL5"/>
<dbReference type="HOGENOM" id="CLU_3260047_0_0_6"/>
<evidence type="ECO:0000313" key="2">
    <source>
        <dbReference type="Proteomes" id="UP000027215"/>
    </source>
</evidence>
<accession>A0A060HCL5</accession>
<proteinExistence type="predicted"/>
<evidence type="ECO:0000313" key="1">
    <source>
        <dbReference type="EMBL" id="AIC11126.1"/>
    </source>
</evidence>
<protein>
    <submittedName>
        <fullName evidence="1">Uncharacterized protein</fullName>
    </submittedName>
</protein>
<name>A0A060HCL5_XYLFS</name>
<gene>
    <name evidence="1" type="ORF">D934_04850</name>
</gene>
<organism evidence="1 2">
    <name type="scientific">Xylella fastidiosa subsp. sandyi Ann-1</name>
    <dbReference type="NCBI Taxonomy" id="155920"/>
    <lineage>
        <taxon>Bacteria</taxon>
        <taxon>Pseudomonadati</taxon>
        <taxon>Pseudomonadota</taxon>
        <taxon>Gammaproteobacteria</taxon>
        <taxon>Lysobacterales</taxon>
        <taxon>Lysobacteraceae</taxon>
        <taxon>Xylella</taxon>
    </lineage>
</organism>
<dbReference type="KEGG" id="xfs:D934_04850"/>
<dbReference type="Proteomes" id="UP000027215">
    <property type="component" value="Chromosome"/>
</dbReference>
<sequence length="42" mass="4854">MLNGHELMTRLTRSLVALAYCLLEIFAEHMSDSNNCYTQYEA</sequence>
<reference evidence="1 2" key="1">
    <citation type="submission" date="2013-08" db="EMBL/GenBank/DDBJ databases">
        <authorList>
            <person name="Stouthamer R."/>
            <person name="Nunney L."/>
        </authorList>
    </citation>
    <scope>NUCLEOTIDE SEQUENCE [LARGE SCALE GENOMIC DNA]</scope>
    <source>
        <strain evidence="2">ann-1</strain>
    </source>
</reference>